<proteinExistence type="predicted"/>
<evidence type="ECO:0000313" key="1">
    <source>
        <dbReference type="EMBL" id="STH74311.1"/>
    </source>
</evidence>
<gene>
    <name evidence="1" type="ORF">NCTC11341_06050</name>
</gene>
<protein>
    <submittedName>
        <fullName evidence="1">Prophage protein</fullName>
    </submittedName>
</protein>
<sequence>MAKNFVEEGKTVAIVASAAISSGDLVQVGDVLRWR</sequence>
<dbReference type="EMBL" id="UGBT01000002">
    <property type="protein sequence ID" value="STH74311.1"/>
    <property type="molecule type" value="Genomic_DNA"/>
</dbReference>
<dbReference type="AlphaFoldDB" id="A0A376P7H8"/>
<reference evidence="1 2" key="1">
    <citation type="submission" date="2018-06" db="EMBL/GenBank/DDBJ databases">
        <authorList>
            <consortium name="Pathogen Informatics"/>
            <person name="Doyle S."/>
        </authorList>
    </citation>
    <scope>NUCLEOTIDE SEQUENCE [LARGE SCALE GENOMIC DNA]</scope>
    <source>
        <strain evidence="1 2">NCTC11341</strain>
    </source>
</reference>
<dbReference type="Proteomes" id="UP000254428">
    <property type="component" value="Unassembled WGS sequence"/>
</dbReference>
<accession>A0A376P7H8</accession>
<name>A0A376P7H8_ECOLX</name>
<evidence type="ECO:0000313" key="2">
    <source>
        <dbReference type="Proteomes" id="UP000254428"/>
    </source>
</evidence>
<organism evidence="1 2">
    <name type="scientific">Escherichia coli</name>
    <dbReference type="NCBI Taxonomy" id="562"/>
    <lineage>
        <taxon>Bacteria</taxon>
        <taxon>Pseudomonadati</taxon>
        <taxon>Pseudomonadota</taxon>
        <taxon>Gammaproteobacteria</taxon>
        <taxon>Enterobacterales</taxon>
        <taxon>Enterobacteriaceae</taxon>
        <taxon>Escherichia</taxon>
    </lineage>
</organism>